<comment type="caution">
    <text evidence="1">The sequence shown here is derived from an EMBL/GenBank/DDBJ whole genome shotgun (WGS) entry which is preliminary data.</text>
</comment>
<dbReference type="GeneID" id="62758209"/>
<dbReference type="STRING" id="742742.HMPREF9452_00436"/>
<dbReference type="HOGENOM" id="CLU_1560332_0_0_11"/>
<evidence type="ECO:0000313" key="2">
    <source>
        <dbReference type="Proteomes" id="UP000004830"/>
    </source>
</evidence>
<accession>G1WGH3</accession>
<keyword evidence="2" id="KW-1185">Reference proteome</keyword>
<organism evidence="1 2">
    <name type="scientific">Collinsella tanakaei YIT 12063</name>
    <dbReference type="NCBI Taxonomy" id="742742"/>
    <lineage>
        <taxon>Bacteria</taxon>
        <taxon>Bacillati</taxon>
        <taxon>Actinomycetota</taxon>
        <taxon>Coriobacteriia</taxon>
        <taxon>Coriobacteriales</taxon>
        <taxon>Coriobacteriaceae</taxon>
        <taxon>Collinsella</taxon>
    </lineage>
</organism>
<dbReference type="OrthoDB" id="3365660at2"/>
<dbReference type="RefSeq" id="WP_009140472.1">
    <property type="nucleotide sequence ID" value="NZ_JH126467.1"/>
</dbReference>
<dbReference type="AlphaFoldDB" id="G1WGH3"/>
<protein>
    <submittedName>
        <fullName evidence="1">Uncharacterized protein</fullName>
    </submittedName>
</protein>
<dbReference type="EMBL" id="ADLS01000006">
    <property type="protein sequence ID" value="EGX67424.1"/>
    <property type="molecule type" value="Genomic_DNA"/>
</dbReference>
<dbReference type="PATRIC" id="fig|742742.3.peg.418"/>
<sequence>MENNIKDMLAQLALADAVSKAVGEMTSTKPNDNLRAHVDSALLDLYENTGATKMQVEVNGEEVGTFSLTFTKPVDETVIVCRDPRKLVNWLRTTDEGKDTLDAVIGKAMGDVLKAAKGYGFFPDGCAMEQVCEPKRVKGSVLKVDKLKVAQAMGKQLPSAVAGMLDAGEVE</sequence>
<gene>
    <name evidence="1" type="ORF">HMPREF9452_00436</name>
</gene>
<evidence type="ECO:0000313" key="1">
    <source>
        <dbReference type="EMBL" id="EGX67424.1"/>
    </source>
</evidence>
<proteinExistence type="predicted"/>
<name>G1WGH3_9ACTN</name>
<reference evidence="1 2" key="1">
    <citation type="submission" date="2011-06" db="EMBL/GenBank/DDBJ databases">
        <title>The Genome Sequence of Collinsella tanakaei YIT 12063.</title>
        <authorList>
            <consortium name="The Broad Institute Genome Sequencing Platform"/>
            <person name="Earl A."/>
            <person name="Ward D."/>
            <person name="Feldgarden M."/>
            <person name="Gevers D."/>
            <person name="Morotomi M."/>
            <person name="Young S.K."/>
            <person name="Zeng Q."/>
            <person name="Gargeya S."/>
            <person name="Fitzgerald M."/>
            <person name="Haas B."/>
            <person name="Abouelleil A."/>
            <person name="Alvarado L."/>
            <person name="Arachchi H.M."/>
            <person name="Berlin A."/>
            <person name="Brown A."/>
            <person name="Chapman S.B."/>
            <person name="Chen Z."/>
            <person name="Dunbar C."/>
            <person name="Freedman E."/>
            <person name="Gearin G."/>
            <person name="Gellesch M."/>
            <person name="Goldberg J."/>
            <person name="Griggs A."/>
            <person name="Gujja S."/>
            <person name="Heiman D."/>
            <person name="Howarth C."/>
            <person name="Larson L."/>
            <person name="Lui A."/>
            <person name="MacDonald P.J.P."/>
            <person name="Mehta T."/>
            <person name="Montmayeur A."/>
            <person name="Murphy C."/>
            <person name="Neiman D."/>
            <person name="Pearson M."/>
            <person name="Priest M."/>
            <person name="Roberts A."/>
            <person name="Saif S."/>
            <person name="Shea T."/>
            <person name="Shenoy N."/>
            <person name="Sisk P."/>
            <person name="Stolte C."/>
            <person name="Sykes S."/>
            <person name="Wortman J."/>
            <person name="Nusbaum C."/>
            <person name="Birren B."/>
        </authorList>
    </citation>
    <scope>NUCLEOTIDE SEQUENCE [LARGE SCALE GENOMIC DNA]</scope>
    <source>
        <strain evidence="1 2">YIT 12063</strain>
    </source>
</reference>
<dbReference type="Proteomes" id="UP000004830">
    <property type="component" value="Unassembled WGS sequence"/>
</dbReference>